<dbReference type="EMBL" id="VSWC01000040">
    <property type="protein sequence ID" value="KAA1105407.1"/>
    <property type="molecule type" value="Genomic_DNA"/>
</dbReference>
<feature type="transmembrane region" description="Helical" evidence="2">
    <location>
        <begin position="12"/>
        <end position="41"/>
    </location>
</feature>
<dbReference type="OrthoDB" id="5327148at2759"/>
<evidence type="ECO:0000256" key="1">
    <source>
        <dbReference type="SAM" id="MobiDB-lite"/>
    </source>
</evidence>
<feature type="transmembrane region" description="Helical" evidence="2">
    <location>
        <begin position="170"/>
        <end position="190"/>
    </location>
</feature>
<dbReference type="Proteomes" id="UP000324748">
    <property type="component" value="Unassembled WGS sequence"/>
</dbReference>
<feature type="transmembrane region" description="Helical" evidence="2">
    <location>
        <begin position="142"/>
        <end position="164"/>
    </location>
</feature>
<comment type="caution">
    <text evidence="3">The sequence shown here is derived from an EMBL/GenBank/DDBJ whole genome shotgun (WGS) entry which is preliminary data.</text>
</comment>
<organism evidence="3 7">
    <name type="scientific">Puccinia graminis f. sp. tritici</name>
    <dbReference type="NCBI Taxonomy" id="56615"/>
    <lineage>
        <taxon>Eukaryota</taxon>
        <taxon>Fungi</taxon>
        <taxon>Dikarya</taxon>
        <taxon>Basidiomycota</taxon>
        <taxon>Pucciniomycotina</taxon>
        <taxon>Pucciniomycetes</taxon>
        <taxon>Pucciniales</taxon>
        <taxon>Pucciniaceae</taxon>
        <taxon>Puccinia</taxon>
    </lineage>
</organism>
<feature type="compositionally biased region" description="Basic and acidic residues" evidence="1">
    <location>
        <begin position="52"/>
        <end position="66"/>
    </location>
</feature>
<feature type="transmembrane region" description="Helical" evidence="2">
    <location>
        <begin position="101"/>
        <end position="121"/>
    </location>
</feature>
<evidence type="ECO:0000256" key="2">
    <source>
        <dbReference type="SAM" id="Phobius"/>
    </source>
</evidence>
<evidence type="ECO:0000313" key="3">
    <source>
        <dbReference type="EMBL" id="KAA1088418.1"/>
    </source>
</evidence>
<name>A0A5B0NKC3_PUCGR</name>
<feature type="region of interest" description="Disordered" evidence="1">
    <location>
        <begin position="238"/>
        <end position="261"/>
    </location>
</feature>
<keyword evidence="2" id="KW-0472">Membrane</keyword>
<proteinExistence type="predicted"/>
<evidence type="ECO:0000313" key="7">
    <source>
        <dbReference type="Proteomes" id="UP000325313"/>
    </source>
</evidence>
<reference evidence="6 7" key="1">
    <citation type="submission" date="2019-05" db="EMBL/GenBank/DDBJ databases">
        <title>Emergence of the Ug99 lineage of the wheat stem rust pathogen through somatic hybridization.</title>
        <authorList>
            <person name="Li F."/>
            <person name="Upadhyaya N.M."/>
            <person name="Sperschneider J."/>
            <person name="Matny O."/>
            <person name="Nguyen-Phuc H."/>
            <person name="Mago R."/>
            <person name="Raley C."/>
            <person name="Miller M.E."/>
            <person name="Silverstein K.A.T."/>
            <person name="Henningsen E."/>
            <person name="Hirsch C.D."/>
            <person name="Visser B."/>
            <person name="Pretorius Z.A."/>
            <person name="Steffenson B.J."/>
            <person name="Schwessinger B."/>
            <person name="Dodds P.N."/>
            <person name="Figueroa M."/>
        </authorList>
    </citation>
    <scope>NUCLEOTIDE SEQUENCE [LARGE SCALE GENOMIC DNA]</scope>
    <source>
        <strain evidence="4">21-0</strain>
        <strain evidence="3 7">Ug99</strain>
    </source>
</reference>
<gene>
    <name evidence="5" type="ORF">PGT21_006362</name>
    <name evidence="4" type="ORF">PGT21_006402</name>
    <name evidence="3" type="ORF">PGTUg99_026789</name>
</gene>
<feature type="compositionally biased region" description="Polar residues" evidence="1">
    <location>
        <begin position="241"/>
        <end position="256"/>
    </location>
</feature>
<dbReference type="Proteomes" id="UP000325313">
    <property type="component" value="Unassembled WGS sequence"/>
</dbReference>
<evidence type="ECO:0000313" key="5">
    <source>
        <dbReference type="EMBL" id="KAA1114365.1"/>
    </source>
</evidence>
<feature type="region of interest" description="Disordered" evidence="1">
    <location>
        <begin position="52"/>
        <end position="81"/>
    </location>
</feature>
<evidence type="ECO:0000313" key="6">
    <source>
        <dbReference type="Proteomes" id="UP000324748"/>
    </source>
</evidence>
<accession>A0A5B0NKC3</accession>
<keyword evidence="2" id="KW-0812">Transmembrane</keyword>
<keyword evidence="2" id="KW-1133">Transmembrane helix</keyword>
<feature type="region of interest" description="Disordered" evidence="1">
    <location>
        <begin position="284"/>
        <end position="304"/>
    </location>
</feature>
<dbReference type="EMBL" id="VDEP01000406">
    <property type="protein sequence ID" value="KAA1088418.1"/>
    <property type="molecule type" value="Genomic_DNA"/>
</dbReference>
<dbReference type="EMBL" id="VSWC01000014">
    <property type="protein sequence ID" value="KAA1114365.1"/>
    <property type="molecule type" value="Genomic_DNA"/>
</dbReference>
<sequence length="327" mass="35842">MIFLAGLLNRSSLSFILVSVVRLISIVAILFAFAMEIYLIVVNIQGVHRHSHDSSADSGSQKRDLNPKSNNSTTSPSALSPSTSACGYIDQTNVPTTFGGVLFFVLGQLFNMIILILCLLSELSFPPLPKFFQFFFPPLGQTFGVGFLGALEVYISCTLLSHHINTTSRASFWMLFIVGIINLFLGVIFGRRIRSKRSLLDAGTAYAKKTAHIDDLETGFNFAQKGAKKGKKAFKHLKPSMISSPQGPASRNPFESSETKSIHHPLEISRPIIDYIQQRKAASAAAAADPTHPEHAISLPTEPSPIYSSFKTIMSEHSKKSKETLHS</sequence>
<dbReference type="AlphaFoldDB" id="A0A5B0NKC3"/>
<feature type="compositionally biased region" description="Low complexity" evidence="1">
    <location>
        <begin position="67"/>
        <end position="81"/>
    </location>
</feature>
<keyword evidence="6" id="KW-1185">Reference proteome</keyword>
<evidence type="ECO:0000313" key="4">
    <source>
        <dbReference type="EMBL" id="KAA1105407.1"/>
    </source>
</evidence>
<protein>
    <submittedName>
        <fullName evidence="3">Uncharacterized protein</fullName>
    </submittedName>
</protein>